<dbReference type="EMBL" id="JBHTIH010000002">
    <property type="protein sequence ID" value="MFD0738476.1"/>
    <property type="molecule type" value="Genomic_DNA"/>
</dbReference>
<protein>
    <submittedName>
        <fullName evidence="5">Alpha/beta hydrolase</fullName>
    </submittedName>
</protein>
<feature type="compositionally biased region" description="Low complexity" evidence="3">
    <location>
        <begin position="328"/>
        <end position="337"/>
    </location>
</feature>
<dbReference type="PANTHER" id="PTHR40841">
    <property type="entry name" value="SIDEROPHORE TRIACETYLFUSARININE C ESTERASE"/>
    <property type="match status" value="1"/>
</dbReference>
<reference evidence="6" key="1">
    <citation type="journal article" date="2019" name="Int. J. Syst. Evol. Microbiol.">
        <title>The Global Catalogue of Microorganisms (GCM) 10K type strain sequencing project: providing services to taxonomists for standard genome sequencing and annotation.</title>
        <authorList>
            <consortium name="The Broad Institute Genomics Platform"/>
            <consortium name="The Broad Institute Genome Sequencing Center for Infectious Disease"/>
            <person name="Wu L."/>
            <person name="Ma J."/>
        </authorList>
    </citation>
    <scope>NUCLEOTIDE SEQUENCE [LARGE SCALE GENOMIC DNA]</scope>
    <source>
        <strain evidence="6">CCUG 55491</strain>
    </source>
</reference>
<evidence type="ECO:0000256" key="3">
    <source>
        <dbReference type="SAM" id="MobiDB-lite"/>
    </source>
</evidence>
<evidence type="ECO:0000313" key="5">
    <source>
        <dbReference type="EMBL" id="MFD0738476.1"/>
    </source>
</evidence>
<dbReference type="RefSeq" id="WP_386811396.1">
    <property type="nucleotide sequence ID" value="NZ_JBHTIH010000002.1"/>
</dbReference>
<keyword evidence="6" id="KW-1185">Reference proteome</keyword>
<dbReference type="Pfam" id="PF00756">
    <property type="entry name" value="Esterase"/>
    <property type="match status" value="1"/>
</dbReference>
<dbReference type="PANTHER" id="PTHR40841:SF2">
    <property type="entry name" value="SIDEROPHORE-DEGRADING ESTERASE (EUROFUNG)"/>
    <property type="match status" value="1"/>
</dbReference>
<evidence type="ECO:0000256" key="1">
    <source>
        <dbReference type="ARBA" id="ARBA00005622"/>
    </source>
</evidence>
<gene>
    <name evidence="5" type="ORF">ACFQZQ_04135</name>
</gene>
<keyword evidence="4" id="KW-0732">Signal</keyword>
<sequence length="337" mass="36114">MPLPLLCRLWIAALLWLAGACAPAWANPQLATVPGARANMDVLQPFNVQSKDFTYPHQVTVALPASYAAQPERRYPVLWVPDAPLLMRTVVGLLDVLVIGNLAPEMIVEGVGSPAEEGLAGVGRRVMDFSPPGPGYAPPGLAGERWTALAPLPTFPHKADAFLGLLVDDLRPRLAAQYRFSGEHALLGHSAGGMLAAYSLFARPGAFQKMIIGSPYLEGVAGAAFKAEARYAASHDDLAATVFLGVGEREATEYFVAISGNLESTARLSRTLTARHYRSLALDTRVFAGKDHYTVLPDILISGIAHLWRDEIAKLPSSWPTREPAPPRRAGAATGKP</sequence>
<dbReference type="InterPro" id="IPR029058">
    <property type="entry name" value="AB_hydrolase_fold"/>
</dbReference>
<comment type="similarity">
    <text evidence="1">Belongs to the esterase D family.</text>
</comment>
<proteinExistence type="inferred from homology"/>
<name>A0ABW2YKV7_9GAMM</name>
<feature type="signal peptide" evidence="4">
    <location>
        <begin position="1"/>
        <end position="26"/>
    </location>
</feature>
<evidence type="ECO:0000313" key="6">
    <source>
        <dbReference type="Proteomes" id="UP001597090"/>
    </source>
</evidence>
<dbReference type="GO" id="GO:0016787">
    <property type="term" value="F:hydrolase activity"/>
    <property type="evidence" value="ECO:0007669"/>
    <property type="project" value="UniProtKB-KW"/>
</dbReference>
<accession>A0ABW2YKV7</accession>
<organism evidence="5 6">
    <name type="scientific">Lysobacter koreensis</name>
    <dbReference type="NCBI Taxonomy" id="266122"/>
    <lineage>
        <taxon>Bacteria</taxon>
        <taxon>Pseudomonadati</taxon>
        <taxon>Pseudomonadota</taxon>
        <taxon>Gammaproteobacteria</taxon>
        <taxon>Lysobacterales</taxon>
        <taxon>Lysobacteraceae</taxon>
        <taxon>Lysobacter</taxon>
    </lineage>
</organism>
<evidence type="ECO:0000256" key="4">
    <source>
        <dbReference type="SAM" id="SignalP"/>
    </source>
</evidence>
<comment type="caution">
    <text evidence="5">The sequence shown here is derived from an EMBL/GenBank/DDBJ whole genome shotgun (WGS) entry which is preliminary data.</text>
</comment>
<dbReference type="Gene3D" id="3.40.50.1820">
    <property type="entry name" value="alpha/beta hydrolase"/>
    <property type="match status" value="1"/>
</dbReference>
<dbReference type="Proteomes" id="UP001597090">
    <property type="component" value="Unassembled WGS sequence"/>
</dbReference>
<feature type="region of interest" description="Disordered" evidence="3">
    <location>
        <begin position="318"/>
        <end position="337"/>
    </location>
</feature>
<feature type="chain" id="PRO_5047029850" evidence="4">
    <location>
        <begin position="27"/>
        <end position="337"/>
    </location>
</feature>
<dbReference type="InterPro" id="IPR000801">
    <property type="entry name" value="Esterase-like"/>
</dbReference>
<dbReference type="SUPFAM" id="SSF53474">
    <property type="entry name" value="alpha/beta-Hydrolases"/>
    <property type="match status" value="1"/>
</dbReference>
<dbReference type="InterPro" id="IPR052558">
    <property type="entry name" value="Siderophore_Hydrolase_D"/>
</dbReference>
<keyword evidence="2 5" id="KW-0378">Hydrolase</keyword>
<evidence type="ECO:0000256" key="2">
    <source>
        <dbReference type="ARBA" id="ARBA00022801"/>
    </source>
</evidence>